<evidence type="ECO:0000256" key="4">
    <source>
        <dbReference type="ARBA" id="ARBA00022795"/>
    </source>
</evidence>
<keyword evidence="6" id="KW-0804">Transcription</keyword>
<organism evidence="8 9">
    <name type="scientific">Effusibacillus lacus</name>
    <dbReference type="NCBI Taxonomy" id="1348429"/>
    <lineage>
        <taxon>Bacteria</taxon>
        <taxon>Bacillati</taxon>
        <taxon>Bacillota</taxon>
        <taxon>Bacilli</taxon>
        <taxon>Bacillales</taxon>
        <taxon>Alicyclobacillaceae</taxon>
        <taxon>Effusibacillus</taxon>
    </lineage>
</organism>
<dbReference type="GO" id="GO:0045892">
    <property type="term" value="P:negative regulation of DNA-templated transcription"/>
    <property type="evidence" value="ECO:0007669"/>
    <property type="project" value="InterPro"/>
</dbReference>
<evidence type="ECO:0000256" key="2">
    <source>
        <dbReference type="ARBA" id="ARBA00017823"/>
    </source>
</evidence>
<dbReference type="GO" id="GO:0044781">
    <property type="term" value="P:bacterial-type flagellum organization"/>
    <property type="evidence" value="ECO:0007669"/>
    <property type="project" value="UniProtKB-KW"/>
</dbReference>
<evidence type="ECO:0000313" key="8">
    <source>
        <dbReference type="EMBL" id="GAX88893.1"/>
    </source>
</evidence>
<gene>
    <name evidence="8" type="ORF">EFBL_0507</name>
</gene>
<dbReference type="Proteomes" id="UP000217785">
    <property type="component" value="Unassembled WGS sequence"/>
</dbReference>
<name>A0A292YJE8_9BACL</name>
<keyword evidence="5" id="KW-0805">Transcription regulation</keyword>
<dbReference type="Pfam" id="PF04316">
    <property type="entry name" value="FlgM"/>
    <property type="match status" value="1"/>
</dbReference>
<dbReference type="InterPro" id="IPR031316">
    <property type="entry name" value="FlgM_C"/>
</dbReference>
<dbReference type="InterPro" id="IPR035890">
    <property type="entry name" value="Anti-sigma-28_factor_FlgM_sf"/>
</dbReference>
<dbReference type="InterPro" id="IPR007412">
    <property type="entry name" value="FlgM"/>
</dbReference>
<feature type="domain" description="Anti-sigma-28 factor FlgM C-terminal" evidence="7">
    <location>
        <begin position="35"/>
        <end position="90"/>
    </location>
</feature>
<evidence type="ECO:0000259" key="7">
    <source>
        <dbReference type="Pfam" id="PF04316"/>
    </source>
</evidence>
<keyword evidence="4" id="KW-1005">Bacterial flagellum biogenesis</keyword>
<dbReference type="RefSeq" id="WP_096180596.1">
    <property type="nucleotide sequence ID" value="NZ_BDUF01000010.1"/>
</dbReference>
<dbReference type="AlphaFoldDB" id="A0A292YJE8"/>
<evidence type="ECO:0000313" key="9">
    <source>
        <dbReference type="Proteomes" id="UP000217785"/>
    </source>
</evidence>
<accession>A0A292YJE8</accession>
<comment type="caution">
    <text evidence="8">The sequence shown here is derived from an EMBL/GenBank/DDBJ whole genome shotgun (WGS) entry which is preliminary data.</text>
</comment>
<dbReference type="OrthoDB" id="2376810at2"/>
<dbReference type="SUPFAM" id="SSF101498">
    <property type="entry name" value="Anti-sigma factor FlgM"/>
    <property type="match status" value="1"/>
</dbReference>
<evidence type="ECO:0000256" key="1">
    <source>
        <dbReference type="ARBA" id="ARBA00005322"/>
    </source>
</evidence>
<keyword evidence="9" id="KW-1185">Reference proteome</keyword>
<evidence type="ECO:0000256" key="3">
    <source>
        <dbReference type="ARBA" id="ARBA00022491"/>
    </source>
</evidence>
<reference evidence="9" key="1">
    <citation type="submission" date="2017-07" db="EMBL/GenBank/DDBJ databases">
        <title>Draft genome sequence of Effusibacillus lacus strain skLN1.</title>
        <authorList>
            <person name="Watanabe M."/>
            <person name="Kojima H."/>
            <person name="Fukui M."/>
        </authorList>
    </citation>
    <scope>NUCLEOTIDE SEQUENCE [LARGE SCALE GENOMIC DNA]</scope>
    <source>
        <strain evidence="9">skLN1</strain>
    </source>
</reference>
<comment type="similarity">
    <text evidence="1">Belongs to the FlgM family.</text>
</comment>
<keyword evidence="8" id="KW-0966">Cell projection</keyword>
<sequence length="96" mass="10732">MKIYENGRIQSLQAYQKNQPAAKPGLVKAKSSGKDELSISQEALEMAQVGMTPANGDKRLSRTDRLEQLKQLVENGTYEVNEHKIADKIARYLLGE</sequence>
<evidence type="ECO:0000256" key="6">
    <source>
        <dbReference type="ARBA" id="ARBA00023163"/>
    </source>
</evidence>
<proteinExistence type="inferred from homology"/>
<dbReference type="NCBIfam" id="TIGR03824">
    <property type="entry name" value="FlgM_jcvi"/>
    <property type="match status" value="1"/>
</dbReference>
<keyword evidence="8" id="KW-0969">Cilium</keyword>
<dbReference type="EMBL" id="BDUF01000010">
    <property type="protein sequence ID" value="GAX88893.1"/>
    <property type="molecule type" value="Genomic_DNA"/>
</dbReference>
<evidence type="ECO:0000256" key="5">
    <source>
        <dbReference type="ARBA" id="ARBA00023015"/>
    </source>
</evidence>
<protein>
    <recommendedName>
        <fullName evidence="2">Negative regulator of flagellin synthesis</fullName>
    </recommendedName>
</protein>
<keyword evidence="8" id="KW-0282">Flagellum</keyword>
<keyword evidence="3" id="KW-0678">Repressor</keyword>